<protein>
    <submittedName>
        <fullName evidence="1">Uncharacterized protein</fullName>
    </submittedName>
</protein>
<organism evidence="1 2">
    <name type="scientific">Scortum barcoo</name>
    <name type="common">barcoo grunter</name>
    <dbReference type="NCBI Taxonomy" id="214431"/>
    <lineage>
        <taxon>Eukaryota</taxon>
        <taxon>Metazoa</taxon>
        <taxon>Chordata</taxon>
        <taxon>Craniata</taxon>
        <taxon>Vertebrata</taxon>
        <taxon>Euteleostomi</taxon>
        <taxon>Actinopterygii</taxon>
        <taxon>Neopterygii</taxon>
        <taxon>Teleostei</taxon>
        <taxon>Neoteleostei</taxon>
        <taxon>Acanthomorphata</taxon>
        <taxon>Eupercaria</taxon>
        <taxon>Centrarchiformes</taxon>
        <taxon>Terapontoidei</taxon>
        <taxon>Terapontidae</taxon>
        <taxon>Scortum</taxon>
    </lineage>
</organism>
<comment type="caution">
    <text evidence="1">The sequence shown here is derived from an EMBL/GenBank/DDBJ whole genome shotgun (WGS) entry which is preliminary data.</text>
</comment>
<sequence>MLAGKAYMERHNQVAGIVYRNICTEFGLEVPRSKWATPPKVVENDRAKNLWDFQIQTDKQVMVNQPDIVVVDKEQIDVAIPSDSNIRKTQETGEIPGAKRTVGGCYYDKISRDNKAIEQKAKNKDWIAVVSNVHKHVAQTG</sequence>
<name>A0ACB8VKR8_9TELE</name>
<proteinExistence type="predicted"/>
<dbReference type="EMBL" id="CM041550">
    <property type="protein sequence ID" value="KAI3355858.1"/>
    <property type="molecule type" value="Genomic_DNA"/>
</dbReference>
<gene>
    <name evidence="1" type="ORF">L3Q82_004410</name>
</gene>
<keyword evidence="2" id="KW-1185">Reference proteome</keyword>
<evidence type="ECO:0000313" key="2">
    <source>
        <dbReference type="Proteomes" id="UP000831701"/>
    </source>
</evidence>
<dbReference type="Proteomes" id="UP000831701">
    <property type="component" value="Chromosome 20"/>
</dbReference>
<reference evidence="1" key="1">
    <citation type="submission" date="2022-04" db="EMBL/GenBank/DDBJ databases">
        <title>Jade perch genome.</title>
        <authorList>
            <person name="Chao B."/>
        </authorList>
    </citation>
    <scope>NUCLEOTIDE SEQUENCE</scope>
    <source>
        <strain evidence="1">CB-2022</strain>
    </source>
</reference>
<accession>A0ACB8VKR8</accession>
<evidence type="ECO:0000313" key="1">
    <source>
        <dbReference type="EMBL" id="KAI3355858.1"/>
    </source>
</evidence>